<gene>
    <name evidence="2" type="ORF">EEI45_07780</name>
</gene>
<dbReference type="EMBL" id="CP034234">
    <property type="protein sequence ID" value="AZK44637.1"/>
    <property type="molecule type" value="Genomic_DNA"/>
</dbReference>
<accession>A0A3S8RP36</accession>
<feature type="transmembrane region" description="Helical" evidence="1">
    <location>
        <begin position="39"/>
        <end position="57"/>
    </location>
</feature>
<keyword evidence="1" id="KW-1133">Transmembrane helix</keyword>
<feature type="transmembrane region" description="Helical" evidence="1">
    <location>
        <begin position="63"/>
        <end position="83"/>
    </location>
</feature>
<reference evidence="2 3" key="1">
    <citation type="journal article" date="2020" name="Int. J. Syst. Evol. Microbiol.">
        <title>Description of Erysipelothrix piscisicarius sp. nov., an emergent fish pathogen, and assessment of virulence using a tiger barb (Puntigrus tetrazona) infection model.</title>
        <authorList>
            <person name="Pomaranski E.K."/>
            <person name="Griffin M.J."/>
            <person name="Camus A.C."/>
            <person name="Armwood A.R."/>
            <person name="Shelley J."/>
            <person name="Waldbieser G.C."/>
            <person name="LaFrentz B.R."/>
            <person name="Garcia J.C."/>
            <person name="Yanong R."/>
            <person name="Soto E."/>
        </authorList>
    </citation>
    <scope>NUCLEOTIDE SEQUENCE [LARGE SCALE GENOMIC DNA]</scope>
    <source>
        <strain evidence="2 3">15TAL0474</strain>
    </source>
</reference>
<evidence type="ECO:0000313" key="2">
    <source>
        <dbReference type="EMBL" id="AZK44637.1"/>
    </source>
</evidence>
<name>A0A3S8RP36_9FIRM</name>
<keyword evidence="1" id="KW-0472">Membrane</keyword>
<protein>
    <submittedName>
        <fullName evidence="2">Uncharacterized protein</fullName>
    </submittedName>
</protein>
<dbReference type="AlphaFoldDB" id="A0A3S8RP36"/>
<sequence>MIHNHDVFFTIVSILCLLLIMIMLVLIVNETKGCWNRKLFKYTNAIYLLIFPIILYIEKPDSNIIVTVYFIFYLCFVMGRKIILKKETA</sequence>
<dbReference type="Proteomes" id="UP000278804">
    <property type="component" value="Chromosome"/>
</dbReference>
<evidence type="ECO:0000313" key="3">
    <source>
        <dbReference type="Proteomes" id="UP000278804"/>
    </source>
</evidence>
<keyword evidence="3" id="KW-1185">Reference proteome</keyword>
<dbReference type="KEGG" id="eri:EEI45_07780"/>
<proteinExistence type="predicted"/>
<feature type="transmembrane region" description="Helical" evidence="1">
    <location>
        <begin position="6"/>
        <end position="27"/>
    </location>
</feature>
<evidence type="ECO:0000256" key="1">
    <source>
        <dbReference type="SAM" id="Phobius"/>
    </source>
</evidence>
<organism evidence="2 3">
    <name type="scientific">Erysipelothrix piscisicarius</name>
    <dbReference type="NCBI Taxonomy" id="2485784"/>
    <lineage>
        <taxon>Bacteria</taxon>
        <taxon>Bacillati</taxon>
        <taxon>Bacillota</taxon>
        <taxon>Erysipelotrichia</taxon>
        <taxon>Erysipelotrichales</taxon>
        <taxon>Erysipelotrichaceae</taxon>
        <taxon>Erysipelothrix</taxon>
    </lineage>
</organism>
<keyword evidence="1" id="KW-0812">Transmembrane</keyword>